<dbReference type="Proteomes" id="UP000181956">
    <property type="component" value="Chromosome I"/>
</dbReference>
<dbReference type="STRING" id="412690.SAMN04489834_0165"/>
<evidence type="ECO:0000313" key="3">
    <source>
        <dbReference type="Proteomes" id="UP000181956"/>
    </source>
</evidence>
<evidence type="ECO:0000256" key="1">
    <source>
        <dbReference type="SAM" id="MobiDB-lite"/>
    </source>
</evidence>
<feature type="region of interest" description="Disordered" evidence="1">
    <location>
        <begin position="136"/>
        <end position="213"/>
    </location>
</feature>
<sequence length="213" mass="21889">MASLRVHPDRLEIQLTPAEKALALRRDEISVPRSAIRSVTITDDPWIWIRGIRAPGSLVPLVLAVGTWKFHGGKDFLVIKNKRQAVIIDIADGEYARHIVSTNHAAELVRALNVSPGDAETAALAAAAAQAAAGAGAEGAAPTKDPKARAVRLPRLARAAKTKAPDAQGTAAQSADAQGTAAQSADDASSEPASSAVADADAKSAVADGTENA</sequence>
<name>A0A1H1LNK5_9MICO</name>
<gene>
    <name evidence="2" type="ORF">SAMN04489834_0165</name>
</gene>
<accession>A0A1H1LNK5</accession>
<keyword evidence="3" id="KW-1185">Reference proteome</keyword>
<dbReference type="AlphaFoldDB" id="A0A1H1LNK5"/>
<proteinExistence type="predicted"/>
<protein>
    <submittedName>
        <fullName evidence="2">Uncharacterized protein</fullName>
    </submittedName>
</protein>
<dbReference type="RefSeq" id="WP_197675154.1">
    <property type="nucleotide sequence ID" value="NZ_LT629742.1"/>
</dbReference>
<organism evidence="2 3">
    <name type="scientific">Microterricola viridarii</name>
    <dbReference type="NCBI Taxonomy" id="412690"/>
    <lineage>
        <taxon>Bacteria</taxon>
        <taxon>Bacillati</taxon>
        <taxon>Actinomycetota</taxon>
        <taxon>Actinomycetes</taxon>
        <taxon>Micrococcales</taxon>
        <taxon>Microbacteriaceae</taxon>
        <taxon>Microterricola</taxon>
    </lineage>
</organism>
<evidence type="ECO:0000313" key="2">
    <source>
        <dbReference type="EMBL" id="SDR76116.1"/>
    </source>
</evidence>
<feature type="compositionally biased region" description="Low complexity" evidence="1">
    <location>
        <begin position="166"/>
        <end position="213"/>
    </location>
</feature>
<dbReference type="EMBL" id="LT629742">
    <property type="protein sequence ID" value="SDR76116.1"/>
    <property type="molecule type" value="Genomic_DNA"/>
</dbReference>
<reference evidence="3" key="1">
    <citation type="submission" date="2016-10" db="EMBL/GenBank/DDBJ databases">
        <authorList>
            <person name="Varghese N."/>
            <person name="Submissions S."/>
        </authorList>
    </citation>
    <scope>NUCLEOTIDE SEQUENCE [LARGE SCALE GENOMIC DNA]</scope>
    <source>
        <strain evidence="3">DSM 21772</strain>
    </source>
</reference>